<evidence type="ECO:0000259" key="17">
    <source>
        <dbReference type="PROSITE" id="PS50109"/>
    </source>
</evidence>
<feature type="domain" description="Response regulatory" evidence="18">
    <location>
        <begin position="861"/>
        <end position="975"/>
    </location>
</feature>
<dbReference type="InterPro" id="IPR011006">
    <property type="entry name" value="CheY-like_superfamily"/>
</dbReference>
<dbReference type="PANTHER" id="PTHR43047:SF64">
    <property type="entry name" value="HISTIDINE KINASE CONTAINING CHEY-HOMOLOGOUS RECEIVER DOMAIN AND PAS DOMAIN-RELATED"/>
    <property type="match status" value="1"/>
</dbReference>
<dbReference type="Gene3D" id="3.40.50.2300">
    <property type="match status" value="1"/>
</dbReference>
<comment type="caution">
    <text evidence="20">The sequence shown here is derived from an EMBL/GenBank/DDBJ whole genome shotgun (WGS) entry which is preliminary data.</text>
</comment>
<evidence type="ECO:0000256" key="4">
    <source>
        <dbReference type="ARBA" id="ARBA00022475"/>
    </source>
</evidence>
<protein>
    <recommendedName>
        <fullName evidence="3">histidine kinase</fullName>
        <ecNumber evidence="3">2.7.13.3</ecNumber>
    </recommendedName>
</protein>
<dbReference type="PRINTS" id="PR00344">
    <property type="entry name" value="BCTRLSENSOR"/>
</dbReference>
<feature type="transmembrane region" description="Helical" evidence="16">
    <location>
        <begin position="29"/>
        <end position="53"/>
    </location>
</feature>
<dbReference type="InterPro" id="IPR004358">
    <property type="entry name" value="Sig_transdc_His_kin-like_C"/>
</dbReference>
<dbReference type="SUPFAM" id="SSF55874">
    <property type="entry name" value="ATPase domain of HSP90 chaperone/DNA topoisomerase II/histidine kinase"/>
    <property type="match status" value="1"/>
</dbReference>
<dbReference type="SMART" id="SM00388">
    <property type="entry name" value="HisKA"/>
    <property type="match status" value="1"/>
</dbReference>
<dbReference type="PANTHER" id="PTHR43047">
    <property type="entry name" value="TWO-COMPONENT HISTIDINE PROTEIN KINASE"/>
    <property type="match status" value="1"/>
</dbReference>
<dbReference type="Gene3D" id="1.10.287.130">
    <property type="match status" value="1"/>
</dbReference>
<dbReference type="InterPro" id="IPR005467">
    <property type="entry name" value="His_kinase_dom"/>
</dbReference>
<dbReference type="CDD" id="cd17546">
    <property type="entry name" value="REC_hyHK_CKI1_RcsC-like"/>
    <property type="match status" value="1"/>
</dbReference>
<gene>
    <name evidence="20" type="ORF">BN2476_560012</name>
</gene>
<dbReference type="OrthoDB" id="9796305at2"/>
<dbReference type="InterPro" id="IPR036641">
    <property type="entry name" value="HPT_dom_sf"/>
</dbReference>
<keyword evidence="5" id="KW-0997">Cell inner membrane</keyword>
<comment type="catalytic activity">
    <reaction evidence="1">
        <text>ATP + protein L-histidine = ADP + protein N-phospho-L-histidine.</text>
        <dbReference type="EC" id="2.7.13.3"/>
    </reaction>
</comment>
<dbReference type="PROSITE" id="PS50109">
    <property type="entry name" value="HIS_KIN"/>
    <property type="match status" value="1"/>
</dbReference>
<dbReference type="InterPro" id="IPR001789">
    <property type="entry name" value="Sig_transdc_resp-reg_receiver"/>
</dbReference>
<evidence type="ECO:0000259" key="19">
    <source>
        <dbReference type="PROSITE" id="PS50894"/>
    </source>
</evidence>
<keyword evidence="6 15" id="KW-0597">Phosphoprotein</keyword>
<evidence type="ECO:0000256" key="2">
    <source>
        <dbReference type="ARBA" id="ARBA00004429"/>
    </source>
</evidence>
<dbReference type="SMART" id="SM00387">
    <property type="entry name" value="HATPase_c"/>
    <property type="match status" value="1"/>
</dbReference>
<keyword evidence="8 16" id="KW-0812">Transmembrane</keyword>
<evidence type="ECO:0000256" key="12">
    <source>
        <dbReference type="ARBA" id="ARBA00023012"/>
    </source>
</evidence>
<name>A0A1N7SID0_9BURK</name>
<feature type="domain" description="Histidine kinase" evidence="17">
    <location>
        <begin position="501"/>
        <end position="717"/>
    </location>
</feature>
<sequence>MERLFASGQDSPLEMLRMLERNLKRERRIFSVAVGLLIVAALSAAIVTGLTLLNTSLKREQEAAHLMTTNVNAAIGTQQSMLTTGRLLLELSGQGLLGAPVRKSDDRCVAWRRDHNETRIQFACDEAVQLLSRGSRTPTLQFGLLDASASYGYGFFPADANVRDPNGADRLTVLAHWIKATMAARDIDELDAVRERRTMWFKAPASLGFHAHTFIAFSIVAKDDQPYAFVATRIDLDRVVADSIPDSMESDAALFDPQGEMLAGDAAANVFYAEKHLRPGAAGVFRWIPGHGWGARSQPLIFDIGHIVLSLPVYKDLAARRTEALVILVLTLALVGLLLAMYRYWNYRYLTRTYDQACLAVEGEILNHLLVHSTPVGLCIVLKYDFRIIAANQIARTVLDLGETPTRLPLGLCEAFEKRGVSPTSVRSDAGIEQFEYSQPRPGADDLHLKIAFAPAVVNKTDVLFCAIADITEQHEVERLLRAAKETSDNMAKAKLNFFASMSHEIRTPLASLVGNLELVALGPLAAEQAARVQSMQASAGALLQVVNDVLDFSKMDIGEMRLAEDWGCIRELILRVMIAHAPLANRQGLKLFVVIDRACPERLWFDPIRVSQILNNLLGNALKFTHFGKIVVRADSRDGALQLSVADTGVGIPDELRQRLFQPFTQGEGHRLTQARGTGLGLSICARLCELMRGRIAVESIEGVGTRIAVSLPLRSEATAAGPSDEPLAGHAAILCRAIEYREWFDCLYDPRASSFTYVDPGNGVTELDGCEYLIATDEFSAADIGRVWQDTSRVIRMTQDGPLVPVIRDDGSLEVSIFSVRGFRQAVQSLTRGPSARARLFEPAAREHAARPQTNEMPAVLVAEDNLLNRGLLRDQLLTLGAKVIEAADGEEALALLGKHHVDIVLTDMDMPEMTGAELLAAIRAKEPDLPVYAVSASASAQDVEQGRAQGFTDYLTKPVALSVLAAVLARAPETQYDKGPGDDNDEELPPRFPPVPAAYVRTIVQQTDLDLAALHPIRESRDTQALRHWAHRVSGGLSVLGPSMLHDQCQELRAAIRESANWSEDVETFVSILQAELTELRDLYMASLHD</sequence>
<dbReference type="InterPro" id="IPR003594">
    <property type="entry name" value="HATPase_dom"/>
</dbReference>
<dbReference type="CDD" id="cd00082">
    <property type="entry name" value="HisKA"/>
    <property type="match status" value="1"/>
</dbReference>
<evidence type="ECO:0000256" key="11">
    <source>
        <dbReference type="ARBA" id="ARBA00022989"/>
    </source>
</evidence>
<dbReference type="InterPro" id="IPR008207">
    <property type="entry name" value="Sig_transdc_His_kin_Hpt_dom"/>
</dbReference>
<keyword evidence="4" id="KW-1003">Cell membrane</keyword>
<dbReference type="Pfam" id="PF00072">
    <property type="entry name" value="Response_reg"/>
    <property type="match status" value="1"/>
</dbReference>
<dbReference type="AlphaFoldDB" id="A0A1N7SID0"/>
<dbReference type="InterPro" id="IPR036890">
    <property type="entry name" value="HATPase_C_sf"/>
</dbReference>
<dbReference type="Gene3D" id="3.30.565.10">
    <property type="entry name" value="Histidine kinase-like ATPase, C-terminal domain"/>
    <property type="match status" value="1"/>
</dbReference>
<dbReference type="Gene3D" id="1.20.120.160">
    <property type="entry name" value="HPT domain"/>
    <property type="match status" value="1"/>
</dbReference>
<keyword evidence="12" id="KW-0902">Two-component regulatory system</keyword>
<keyword evidence="13 16" id="KW-0472">Membrane</keyword>
<evidence type="ECO:0000313" key="21">
    <source>
        <dbReference type="Proteomes" id="UP000195569"/>
    </source>
</evidence>
<dbReference type="RefSeq" id="WP_087737431.1">
    <property type="nucleotide sequence ID" value="NZ_CYGY02000056.1"/>
</dbReference>
<proteinExistence type="predicted"/>
<feature type="modified residue" description="4-aspartylphosphate" evidence="15">
    <location>
        <position position="910"/>
    </location>
</feature>
<dbReference type="EC" id="2.7.13.3" evidence="3"/>
<dbReference type="Pfam" id="PF02518">
    <property type="entry name" value="HATPase_c"/>
    <property type="match status" value="1"/>
</dbReference>
<evidence type="ECO:0000256" key="10">
    <source>
        <dbReference type="ARBA" id="ARBA00022840"/>
    </source>
</evidence>
<comment type="subcellular location">
    <subcellularLocation>
        <location evidence="2">Cell inner membrane</location>
        <topology evidence="2">Multi-pass membrane protein</topology>
    </subcellularLocation>
</comment>
<keyword evidence="7" id="KW-0808">Transferase</keyword>
<evidence type="ECO:0000256" key="5">
    <source>
        <dbReference type="ARBA" id="ARBA00022519"/>
    </source>
</evidence>
<evidence type="ECO:0000256" key="3">
    <source>
        <dbReference type="ARBA" id="ARBA00012438"/>
    </source>
</evidence>
<evidence type="ECO:0000313" key="20">
    <source>
        <dbReference type="EMBL" id="SIT47153.1"/>
    </source>
</evidence>
<evidence type="ECO:0000256" key="9">
    <source>
        <dbReference type="ARBA" id="ARBA00022777"/>
    </source>
</evidence>
<keyword evidence="21" id="KW-1185">Reference proteome</keyword>
<dbReference type="EMBL" id="CYGY02000056">
    <property type="protein sequence ID" value="SIT47153.1"/>
    <property type="molecule type" value="Genomic_DNA"/>
</dbReference>
<dbReference type="SUPFAM" id="SSF47226">
    <property type="entry name" value="Histidine-containing phosphotransfer domain, HPT domain"/>
    <property type="match status" value="1"/>
</dbReference>
<dbReference type="SUPFAM" id="SSF47384">
    <property type="entry name" value="Homodimeric domain of signal transducing histidine kinase"/>
    <property type="match status" value="1"/>
</dbReference>
<keyword evidence="10" id="KW-0067">ATP-binding</keyword>
<dbReference type="InterPro" id="IPR003661">
    <property type="entry name" value="HisK_dim/P_dom"/>
</dbReference>
<dbReference type="Pfam" id="PF00512">
    <property type="entry name" value="HisKA"/>
    <property type="match status" value="1"/>
</dbReference>
<evidence type="ECO:0000256" key="14">
    <source>
        <dbReference type="PROSITE-ProRule" id="PRU00110"/>
    </source>
</evidence>
<reference evidence="20" key="1">
    <citation type="submission" date="2016-12" db="EMBL/GenBank/DDBJ databases">
        <authorList>
            <person name="Moulin L."/>
        </authorList>
    </citation>
    <scope>NUCLEOTIDE SEQUENCE [LARGE SCALE GENOMIC DNA]</scope>
    <source>
        <strain evidence="20">STM 7183</strain>
    </source>
</reference>
<evidence type="ECO:0000256" key="7">
    <source>
        <dbReference type="ARBA" id="ARBA00022679"/>
    </source>
</evidence>
<feature type="domain" description="HPt" evidence="19">
    <location>
        <begin position="995"/>
        <end position="1090"/>
    </location>
</feature>
<dbReference type="SUPFAM" id="SSF52172">
    <property type="entry name" value="CheY-like"/>
    <property type="match status" value="1"/>
</dbReference>
<evidence type="ECO:0000256" key="1">
    <source>
        <dbReference type="ARBA" id="ARBA00000085"/>
    </source>
</evidence>
<feature type="modified residue" description="Phosphohistidine" evidence="14">
    <location>
        <position position="1034"/>
    </location>
</feature>
<evidence type="ECO:0000256" key="13">
    <source>
        <dbReference type="ARBA" id="ARBA00023136"/>
    </source>
</evidence>
<dbReference type="InterPro" id="IPR036097">
    <property type="entry name" value="HisK_dim/P_sf"/>
</dbReference>
<dbReference type="GO" id="GO:0005886">
    <property type="term" value="C:plasma membrane"/>
    <property type="evidence" value="ECO:0007669"/>
    <property type="project" value="UniProtKB-SubCell"/>
</dbReference>
<feature type="transmembrane region" description="Helical" evidence="16">
    <location>
        <begin position="324"/>
        <end position="345"/>
    </location>
</feature>
<keyword evidence="9" id="KW-0418">Kinase</keyword>
<evidence type="ECO:0000256" key="15">
    <source>
        <dbReference type="PROSITE-ProRule" id="PRU00169"/>
    </source>
</evidence>
<dbReference type="GO" id="GO:0000155">
    <property type="term" value="F:phosphorelay sensor kinase activity"/>
    <property type="evidence" value="ECO:0007669"/>
    <property type="project" value="InterPro"/>
</dbReference>
<dbReference type="PROSITE" id="PS50894">
    <property type="entry name" value="HPT"/>
    <property type="match status" value="1"/>
</dbReference>
<keyword evidence="10" id="KW-0547">Nucleotide-binding</keyword>
<dbReference type="CDD" id="cd16922">
    <property type="entry name" value="HATPase_EvgS-ArcB-TorS-like"/>
    <property type="match status" value="1"/>
</dbReference>
<evidence type="ECO:0000259" key="18">
    <source>
        <dbReference type="PROSITE" id="PS50110"/>
    </source>
</evidence>
<organism evidence="20 21">
    <name type="scientific">Paraburkholderia piptadeniae</name>
    <dbReference type="NCBI Taxonomy" id="1701573"/>
    <lineage>
        <taxon>Bacteria</taxon>
        <taxon>Pseudomonadati</taxon>
        <taxon>Pseudomonadota</taxon>
        <taxon>Betaproteobacteria</taxon>
        <taxon>Burkholderiales</taxon>
        <taxon>Burkholderiaceae</taxon>
        <taxon>Paraburkholderia</taxon>
    </lineage>
</organism>
<dbReference type="PROSITE" id="PS50110">
    <property type="entry name" value="RESPONSE_REGULATORY"/>
    <property type="match status" value="1"/>
</dbReference>
<keyword evidence="11 16" id="KW-1133">Transmembrane helix</keyword>
<evidence type="ECO:0000256" key="8">
    <source>
        <dbReference type="ARBA" id="ARBA00022692"/>
    </source>
</evidence>
<evidence type="ECO:0000256" key="6">
    <source>
        <dbReference type="ARBA" id="ARBA00022553"/>
    </source>
</evidence>
<evidence type="ECO:0000256" key="16">
    <source>
        <dbReference type="SAM" id="Phobius"/>
    </source>
</evidence>
<dbReference type="SMART" id="SM00448">
    <property type="entry name" value="REC"/>
    <property type="match status" value="1"/>
</dbReference>
<dbReference type="Proteomes" id="UP000195569">
    <property type="component" value="Unassembled WGS sequence"/>
</dbReference>
<accession>A0A1N7SID0</accession>